<feature type="region of interest" description="Disordered" evidence="1">
    <location>
        <begin position="46"/>
        <end position="92"/>
    </location>
</feature>
<feature type="compositionally biased region" description="Polar residues" evidence="1">
    <location>
        <begin position="483"/>
        <end position="493"/>
    </location>
</feature>
<dbReference type="InterPro" id="IPR001202">
    <property type="entry name" value="WW_dom"/>
</dbReference>
<name>V5GAR0_BYSSN</name>
<feature type="compositionally biased region" description="Polar residues" evidence="1">
    <location>
        <begin position="71"/>
        <end position="82"/>
    </location>
</feature>
<dbReference type="OrthoDB" id="2367685at2759"/>
<comment type="caution">
    <text evidence="3">The sequence shown here is derived from an EMBL/GenBank/DDBJ whole genome shotgun (WGS) entry which is preliminary data.</text>
</comment>
<accession>V5GAR0</accession>
<dbReference type="AlphaFoldDB" id="V5GAR0"/>
<evidence type="ECO:0000313" key="4">
    <source>
        <dbReference type="Proteomes" id="UP000018001"/>
    </source>
</evidence>
<sequence length="544" mass="56139">MAKDGPLDSEGPSSPPPPLPDGWLAQWEGVERKWYFVQRATGKAQWEIPTEPVILTPSTTPTSTGTGPSRAPSSRPQTNSPPTGMGARVFGAESGYGGADRARYSSFFGSPGGAYQTGLSQMAMGMLGRMSNYGPQDKAIGQPGLPGYLAQHQNPHQNPYGYMSTGQPGPYTGSPSQYQGAGHVHPAPGMFPHPQSGSPGQYAAMQGAQRLGLQQQFGVDAQGSLSSPFTQVPAHTQSQMAAAVTSSGGPSPFQAGSSTTEAQGGSPFAVQSPEQQVTQAPSQPGVESANPALGENSSPSDFSGYSQAQQNLSVLSSQAPSVSPNQAALSSAEFPASQYPTTQPFGPFPQTTMPPPGLGPFPQNAPPGFPNAPQQSQYGQAAFAQYGQLPGQGSYGPYPPGPFGLSSQGSPYNAGRPGVTGPPVSMPPYGAQFPTAGPFGIQGAPGASQLDQFGPQFDPRQYPRPPSDQMGRVAGFNMAPGSVNPQGSFQQYSGPPYTTAGQWSGPGPAQSRSAIYDPQFVSGPWTSAAGYRQASPYGAFGPGK</sequence>
<feature type="region of interest" description="Disordered" evidence="1">
    <location>
        <begin position="1"/>
        <end position="24"/>
    </location>
</feature>
<dbReference type="InParanoid" id="V5GAR0"/>
<evidence type="ECO:0000313" key="3">
    <source>
        <dbReference type="EMBL" id="GAD98002.1"/>
    </source>
</evidence>
<gene>
    <name evidence="3" type="ORF">PVAR5_6690</name>
</gene>
<feature type="compositionally biased region" description="Polar residues" evidence="1">
    <location>
        <begin position="228"/>
        <end position="263"/>
    </location>
</feature>
<dbReference type="EMBL" id="BAUL01000225">
    <property type="protein sequence ID" value="GAD98002.1"/>
    <property type="molecule type" value="Genomic_DNA"/>
</dbReference>
<dbReference type="HOGENOM" id="CLU_488500_0_0_1"/>
<proteinExistence type="predicted"/>
<dbReference type="PROSITE" id="PS50020">
    <property type="entry name" value="WW_DOMAIN_2"/>
    <property type="match status" value="1"/>
</dbReference>
<feature type="compositionally biased region" description="Polar residues" evidence="1">
    <location>
        <begin position="295"/>
        <end position="329"/>
    </location>
</feature>
<feature type="region of interest" description="Disordered" evidence="1">
    <location>
        <begin position="228"/>
        <end position="514"/>
    </location>
</feature>
<feature type="compositionally biased region" description="Low complexity" evidence="1">
    <location>
        <begin position="374"/>
        <end position="396"/>
    </location>
</feature>
<dbReference type="SUPFAM" id="SSF51045">
    <property type="entry name" value="WW domain"/>
    <property type="match status" value="1"/>
</dbReference>
<keyword evidence="4" id="KW-1185">Reference proteome</keyword>
<feature type="compositionally biased region" description="Pro residues" evidence="1">
    <location>
        <begin position="352"/>
        <end position="370"/>
    </location>
</feature>
<protein>
    <recommendedName>
        <fullName evidence="2">WW domain-containing protein</fullName>
    </recommendedName>
</protein>
<reference evidence="4" key="1">
    <citation type="journal article" date="2014" name="Genome Announc.">
        <title>Draft genome sequence of the formaldehyde-resistant fungus Byssochlamys spectabilis No. 5 (anamorph Paecilomyces variotii No. 5) (NBRC109023).</title>
        <authorList>
            <person name="Oka T."/>
            <person name="Ekino K."/>
            <person name="Fukuda K."/>
            <person name="Nomura Y."/>
        </authorList>
    </citation>
    <scope>NUCLEOTIDE SEQUENCE [LARGE SCALE GENOMIC DNA]</scope>
    <source>
        <strain evidence="4">No. 5 / NBRC 109023</strain>
    </source>
</reference>
<evidence type="ECO:0000259" key="2">
    <source>
        <dbReference type="PROSITE" id="PS50020"/>
    </source>
</evidence>
<organism evidence="3 4">
    <name type="scientific">Byssochlamys spectabilis (strain No. 5 / NBRC 109023)</name>
    <name type="common">Paecilomyces variotii</name>
    <dbReference type="NCBI Taxonomy" id="1356009"/>
    <lineage>
        <taxon>Eukaryota</taxon>
        <taxon>Fungi</taxon>
        <taxon>Dikarya</taxon>
        <taxon>Ascomycota</taxon>
        <taxon>Pezizomycotina</taxon>
        <taxon>Eurotiomycetes</taxon>
        <taxon>Eurotiomycetidae</taxon>
        <taxon>Eurotiales</taxon>
        <taxon>Thermoascaceae</taxon>
        <taxon>Paecilomyces</taxon>
    </lineage>
</organism>
<feature type="region of interest" description="Disordered" evidence="1">
    <location>
        <begin position="155"/>
        <end position="202"/>
    </location>
</feature>
<feature type="domain" description="WW" evidence="2">
    <location>
        <begin position="17"/>
        <end position="51"/>
    </location>
</feature>
<feature type="compositionally biased region" description="Low complexity" evidence="1">
    <location>
        <begin position="340"/>
        <end position="351"/>
    </location>
</feature>
<dbReference type="InterPro" id="IPR036020">
    <property type="entry name" value="WW_dom_sf"/>
</dbReference>
<evidence type="ECO:0000256" key="1">
    <source>
        <dbReference type="SAM" id="MobiDB-lite"/>
    </source>
</evidence>
<feature type="compositionally biased region" description="Low complexity" evidence="1">
    <location>
        <begin position="56"/>
        <end position="69"/>
    </location>
</feature>
<dbReference type="eggNOG" id="ENOG502S4HG">
    <property type="taxonomic scope" value="Eukaryota"/>
</dbReference>
<dbReference type="Proteomes" id="UP000018001">
    <property type="component" value="Unassembled WGS sequence"/>
</dbReference>
<dbReference type="Gene3D" id="2.20.70.10">
    <property type="match status" value="1"/>
</dbReference>
<feature type="compositionally biased region" description="Polar residues" evidence="1">
    <location>
        <begin position="272"/>
        <end position="282"/>
    </location>
</feature>